<dbReference type="AlphaFoldDB" id="A0A9P8P7E4"/>
<feature type="region of interest" description="Disordered" evidence="2">
    <location>
        <begin position="506"/>
        <end position="539"/>
    </location>
</feature>
<dbReference type="EMBL" id="JAEUBF010001445">
    <property type="protein sequence ID" value="KAH3666431.1"/>
    <property type="molecule type" value="Genomic_DNA"/>
</dbReference>
<dbReference type="Proteomes" id="UP000769528">
    <property type="component" value="Unassembled WGS sequence"/>
</dbReference>
<reference evidence="3" key="1">
    <citation type="journal article" date="2021" name="Open Biol.">
        <title>Shared evolutionary footprints suggest mitochondrial oxidative damage underlies multiple complex I losses in fungi.</title>
        <authorList>
            <person name="Schikora-Tamarit M.A."/>
            <person name="Marcet-Houben M."/>
            <person name="Nosek J."/>
            <person name="Gabaldon T."/>
        </authorList>
    </citation>
    <scope>NUCLEOTIDE SEQUENCE</scope>
    <source>
        <strain evidence="3">CBS6341</strain>
    </source>
</reference>
<name>A0A9P8P7E4_9ASCO</name>
<reference evidence="3" key="2">
    <citation type="submission" date="2021-01" db="EMBL/GenBank/DDBJ databases">
        <authorList>
            <person name="Schikora-Tamarit M.A."/>
        </authorList>
    </citation>
    <scope>NUCLEOTIDE SEQUENCE</scope>
    <source>
        <strain evidence="3">CBS6341</strain>
    </source>
</reference>
<feature type="compositionally biased region" description="Polar residues" evidence="2">
    <location>
        <begin position="518"/>
        <end position="536"/>
    </location>
</feature>
<feature type="compositionally biased region" description="Polar residues" evidence="2">
    <location>
        <begin position="59"/>
        <end position="69"/>
    </location>
</feature>
<dbReference type="OrthoDB" id="4069891at2759"/>
<evidence type="ECO:0000313" key="3">
    <source>
        <dbReference type="EMBL" id="KAH3666431.1"/>
    </source>
</evidence>
<feature type="compositionally biased region" description="Low complexity" evidence="2">
    <location>
        <begin position="22"/>
        <end position="44"/>
    </location>
</feature>
<accession>A0A9P8P7E4</accession>
<evidence type="ECO:0000256" key="2">
    <source>
        <dbReference type="SAM" id="MobiDB-lite"/>
    </source>
</evidence>
<gene>
    <name evidence="3" type="ORF">WICMUC_005699</name>
</gene>
<sequence>MSSEFFNGKENLKDPESKLPQLLSPSASGSKGPASVLWDSNDPMRNPPPLPLSPQMLRINNSNSKSGSPTPIGKLQFANSDSSDVEAQLKKILDTQMSLKSFYSSINSSVKQTQLDLENLVDRSSNNNSHLKDLLQSVSTATTTRVTTIKDHTAVTKEEISEIISSGLVPILKKYEELDRIQEFQQKLENFEASLVSKEASLKEGIEDLLSKVSKMPSGKELREIFSEQNKTHSQVTAAFADLKLLSEISTKDWGSKIEASIIKQINVIQEDIQKNNSRLESNTKSNFLSLKVQMEQLVKVHDSLNASQAPSLNLPNIVEDIKEQEKVLVEGIRRLEQIILESRKSYDASINNFQSVSKKISQIQEKISSTNDETKIEGLVKSLHSAVENNYLQIQESIETKFISDELEKRDLLLQLKDNEIEGLKEKLRLRSEQEELSKDIIDLNKQKYKLELQLESLNEAYFKRLSEFKGLAEEHQNLNKQILESSTEKLKAIYGSTLVLNNPTTSLDPKKSSSSNRVFSTNSYLGNPKGNSSNKVRKKYQFSEDISEDNSDKENILI</sequence>
<keyword evidence="4" id="KW-1185">Reference proteome</keyword>
<feature type="coiled-coil region" evidence="1">
    <location>
        <begin position="428"/>
        <end position="462"/>
    </location>
</feature>
<keyword evidence="1" id="KW-0175">Coiled coil</keyword>
<comment type="caution">
    <text evidence="3">The sequence shown here is derived from an EMBL/GenBank/DDBJ whole genome shotgun (WGS) entry which is preliminary data.</text>
</comment>
<proteinExistence type="predicted"/>
<protein>
    <submittedName>
        <fullName evidence="3">Uncharacterized protein</fullName>
    </submittedName>
</protein>
<evidence type="ECO:0000256" key="1">
    <source>
        <dbReference type="SAM" id="Coils"/>
    </source>
</evidence>
<evidence type="ECO:0000313" key="4">
    <source>
        <dbReference type="Proteomes" id="UP000769528"/>
    </source>
</evidence>
<organism evidence="3 4">
    <name type="scientific">Wickerhamomyces mucosus</name>
    <dbReference type="NCBI Taxonomy" id="1378264"/>
    <lineage>
        <taxon>Eukaryota</taxon>
        <taxon>Fungi</taxon>
        <taxon>Dikarya</taxon>
        <taxon>Ascomycota</taxon>
        <taxon>Saccharomycotina</taxon>
        <taxon>Saccharomycetes</taxon>
        <taxon>Phaffomycetales</taxon>
        <taxon>Wickerhamomycetaceae</taxon>
        <taxon>Wickerhamomyces</taxon>
    </lineage>
</organism>
<feature type="region of interest" description="Disordered" evidence="2">
    <location>
        <begin position="1"/>
        <end position="75"/>
    </location>
</feature>